<dbReference type="GO" id="GO:0005436">
    <property type="term" value="F:sodium:phosphate symporter activity"/>
    <property type="evidence" value="ECO:0007669"/>
    <property type="project" value="InterPro"/>
</dbReference>
<protein>
    <submittedName>
        <fullName evidence="7">Sodium:phosphate symporter</fullName>
    </submittedName>
</protein>
<feature type="transmembrane region" description="Helical" evidence="6">
    <location>
        <begin position="321"/>
        <end position="346"/>
    </location>
</feature>
<proteinExistence type="predicted"/>
<dbReference type="PANTHER" id="PTHR10010:SF46">
    <property type="entry name" value="SODIUM-DEPENDENT PHOSPHATE TRANSPORT PROTEIN 2B"/>
    <property type="match status" value="1"/>
</dbReference>
<name>A0AA48KT27_9ALTE</name>
<sequence length="388" mass="41040">MTHSNLEESQNKEVQLPSDSSNRAKKWAFLALLIYGVLLAVTIIGSGFKLATGDHARELFEFASNPIMGLIIGMVSTALIQSSSTVSSIIVAMVAGGLPITIAVPMIMGANIGTSITSTLVSLGHVADKKEFQRAFASATIHDFFNILSVLIFLPLEIAFNLLERISATLMEFFHIGGGLSLGGFNPLKAITAPGADLLKSLFSFLPDEWAGALMAMIGVGLIILSITFMGKTMKSLMVGKAKDILHSSIGKGPISGITSGTVITVLVQSSSTTTSLIVPLVGNNVLTHRDIYPFVLGANIGTCITAVIAALAVTGANAGFALQIALVHFLYNFLGVIVIYGVKFLREIPIKASHGLSMKVAEQKLWGLAYIVGLFFLVPISAIFLTN</sequence>
<evidence type="ECO:0000256" key="2">
    <source>
        <dbReference type="ARBA" id="ARBA00022475"/>
    </source>
</evidence>
<comment type="subcellular location">
    <subcellularLocation>
        <location evidence="1">Cell membrane</location>
        <topology evidence="1">Multi-pass membrane protein</topology>
    </subcellularLocation>
</comment>
<evidence type="ECO:0000256" key="5">
    <source>
        <dbReference type="ARBA" id="ARBA00023136"/>
    </source>
</evidence>
<feature type="transmembrane region" description="Helical" evidence="6">
    <location>
        <begin position="69"/>
        <end position="94"/>
    </location>
</feature>
<keyword evidence="5 6" id="KW-0472">Membrane</keyword>
<dbReference type="NCBIfam" id="NF037997">
    <property type="entry name" value="Na_Pi_symport"/>
    <property type="match status" value="2"/>
</dbReference>
<keyword evidence="4 6" id="KW-1133">Transmembrane helix</keyword>
<accession>A0AA48KT27</accession>
<dbReference type="Pfam" id="PF02690">
    <property type="entry name" value="Na_Pi_cotrans"/>
    <property type="match status" value="2"/>
</dbReference>
<evidence type="ECO:0000256" key="1">
    <source>
        <dbReference type="ARBA" id="ARBA00004651"/>
    </source>
</evidence>
<feature type="transmembrane region" description="Helical" evidence="6">
    <location>
        <begin position="144"/>
        <end position="163"/>
    </location>
</feature>
<keyword evidence="2" id="KW-1003">Cell membrane</keyword>
<dbReference type="GO" id="GO:0005886">
    <property type="term" value="C:plasma membrane"/>
    <property type="evidence" value="ECO:0007669"/>
    <property type="project" value="UniProtKB-SubCell"/>
</dbReference>
<dbReference type="InterPro" id="IPR003841">
    <property type="entry name" value="Na/Pi_transpt"/>
</dbReference>
<feature type="transmembrane region" description="Helical" evidence="6">
    <location>
        <begin position="27"/>
        <end position="48"/>
    </location>
</feature>
<evidence type="ECO:0000256" key="4">
    <source>
        <dbReference type="ARBA" id="ARBA00022989"/>
    </source>
</evidence>
<keyword evidence="3 6" id="KW-0812">Transmembrane</keyword>
<gene>
    <name evidence="7" type="primary">nptA</name>
    <name evidence="7" type="ORF">MACH26_04760</name>
</gene>
<feature type="transmembrane region" description="Helical" evidence="6">
    <location>
        <begin position="366"/>
        <end position="386"/>
    </location>
</feature>
<feature type="transmembrane region" description="Helical" evidence="6">
    <location>
        <begin position="292"/>
        <end position="315"/>
    </location>
</feature>
<feature type="transmembrane region" description="Helical" evidence="6">
    <location>
        <begin position="210"/>
        <end position="231"/>
    </location>
</feature>
<keyword evidence="8" id="KW-1185">Reference proteome</keyword>
<dbReference type="KEGG" id="pmaw:MACH26_04760"/>
<dbReference type="Proteomes" id="UP001333710">
    <property type="component" value="Chromosome"/>
</dbReference>
<dbReference type="EMBL" id="AP027272">
    <property type="protein sequence ID" value="BDX04955.1"/>
    <property type="molecule type" value="Genomic_DNA"/>
</dbReference>
<organism evidence="7 8">
    <name type="scientific">Planctobacterium marinum</name>
    <dbReference type="NCBI Taxonomy" id="1631968"/>
    <lineage>
        <taxon>Bacteria</taxon>
        <taxon>Pseudomonadati</taxon>
        <taxon>Pseudomonadota</taxon>
        <taxon>Gammaproteobacteria</taxon>
        <taxon>Alteromonadales</taxon>
        <taxon>Alteromonadaceae</taxon>
        <taxon>Planctobacterium</taxon>
    </lineage>
</organism>
<reference evidence="7" key="1">
    <citation type="submission" date="2023-01" db="EMBL/GenBank/DDBJ databases">
        <title>Complete genome sequence of Planctobacterium marinum strain Dej080120_11.</title>
        <authorList>
            <person name="Ueki S."/>
            <person name="Maruyama F."/>
        </authorList>
    </citation>
    <scope>NUCLEOTIDE SEQUENCE</scope>
    <source>
        <strain evidence="7">Dej080120_11</strain>
    </source>
</reference>
<evidence type="ECO:0000256" key="6">
    <source>
        <dbReference type="SAM" id="Phobius"/>
    </source>
</evidence>
<dbReference type="RefSeq" id="WP_338290847.1">
    <property type="nucleotide sequence ID" value="NZ_AP027272.1"/>
</dbReference>
<dbReference type="AlphaFoldDB" id="A0AA48KT27"/>
<evidence type="ECO:0000313" key="8">
    <source>
        <dbReference type="Proteomes" id="UP001333710"/>
    </source>
</evidence>
<dbReference type="PANTHER" id="PTHR10010">
    <property type="entry name" value="SOLUTE CARRIER FAMILY 34 SODIUM PHOSPHATE , MEMBER 2-RELATED"/>
    <property type="match status" value="1"/>
</dbReference>
<evidence type="ECO:0000256" key="3">
    <source>
        <dbReference type="ARBA" id="ARBA00022692"/>
    </source>
</evidence>
<evidence type="ECO:0000313" key="7">
    <source>
        <dbReference type="EMBL" id="BDX04955.1"/>
    </source>
</evidence>
<dbReference type="GO" id="GO:0044341">
    <property type="term" value="P:sodium-dependent phosphate transport"/>
    <property type="evidence" value="ECO:0007669"/>
    <property type="project" value="InterPro"/>
</dbReference>